<comment type="caution">
    <text evidence="1">The sequence shown here is derived from an EMBL/GenBank/DDBJ whole genome shotgun (WGS) entry which is preliminary data.</text>
</comment>
<dbReference type="GeneID" id="301682674"/>
<evidence type="ECO:0000313" key="1">
    <source>
        <dbReference type="EMBL" id="GCE93764.1"/>
    </source>
</evidence>
<dbReference type="RefSeq" id="WP_006619269.1">
    <property type="nucleotide sequence ID" value="NZ_BIMW01000078.1"/>
</dbReference>
<accession>A0A5M3T2S4</accession>
<dbReference type="PANTHER" id="PTHR40590:SF1">
    <property type="entry name" value="CYTOPLASMIC PROTEIN"/>
    <property type="match status" value="1"/>
</dbReference>
<dbReference type="PANTHER" id="PTHR40590">
    <property type="entry name" value="CYTOPLASMIC PROTEIN-RELATED"/>
    <property type="match status" value="1"/>
</dbReference>
<dbReference type="EMBL" id="BIMW01000078">
    <property type="protein sequence ID" value="GCE93764.1"/>
    <property type="molecule type" value="Genomic_DNA"/>
</dbReference>
<dbReference type="Pfam" id="PF01963">
    <property type="entry name" value="TraB_PrgY_gumN"/>
    <property type="match status" value="1"/>
</dbReference>
<protein>
    <recommendedName>
        <fullName evidence="3">GumN family protein</fullName>
    </recommendedName>
</protein>
<organism evidence="1 2">
    <name type="scientific">Limnospira platensis NIES-46</name>
    <dbReference type="NCBI Taxonomy" id="1236695"/>
    <lineage>
        <taxon>Bacteria</taxon>
        <taxon>Bacillati</taxon>
        <taxon>Cyanobacteriota</taxon>
        <taxon>Cyanophyceae</taxon>
        <taxon>Oscillatoriophycideae</taxon>
        <taxon>Oscillatoriales</taxon>
        <taxon>Sirenicapillariaceae</taxon>
        <taxon>Limnospira</taxon>
    </lineage>
</organism>
<evidence type="ECO:0000313" key="2">
    <source>
        <dbReference type="Proteomes" id="UP000326169"/>
    </source>
</evidence>
<proteinExistence type="predicted"/>
<dbReference type="Proteomes" id="UP000326169">
    <property type="component" value="Unassembled WGS sequence"/>
</dbReference>
<evidence type="ECO:0008006" key="3">
    <source>
        <dbReference type="Google" id="ProtNLM"/>
    </source>
</evidence>
<dbReference type="InterPro" id="IPR002816">
    <property type="entry name" value="TraB/PrgY/GumN_fam"/>
</dbReference>
<keyword evidence="2" id="KW-1185">Reference proteome</keyword>
<name>A0A5M3T2S4_LIMPL</name>
<dbReference type="CDD" id="cd14789">
    <property type="entry name" value="Tiki"/>
    <property type="match status" value="1"/>
</dbReference>
<dbReference type="InterPro" id="IPR047111">
    <property type="entry name" value="YbaP-like"/>
</dbReference>
<sequence length="308" mass="35552">MRKFIKSLLVTTLGKLVTTGLITALVVIYASHQVTHLHAAESKHFLWSVETPQNQVYFLGSIHVLSADDYPLPQVMTDAFNQADNVVFELNINDLESLESQDIMLEIATPPDGKTLLDLISDETYHLVQKTLEKLQYPIQIFANFKPWFVSMSLMSLQLQNLGFDPLYGVDRYFFEQAIAQDKTIMSLETMSDQLKIFDSLSWEQQDEMLRQTLKEIDTLENSFQQMLQAWKSGDKQTLENLIITGFKDYPELGNRLFRDRHIKWMTEIQKFLEDDKNYLVVVGAGHLVGEDSIIQMLRDQGYSVQQQ</sequence>
<gene>
    <name evidence="1" type="ORF">NIES46_18160</name>
</gene>
<reference evidence="1 2" key="1">
    <citation type="journal article" date="2019" name="J Genomics">
        <title>The Draft Genome of a Hydrogen-producing Cyanobacterium, Arthrospira platensis NIES-46.</title>
        <authorList>
            <person name="Suzuki S."/>
            <person name="Yamaguchi H."/>
            <person name="Kawachi M."/>
        </authorList>
    </citation>
    <scope>NUCLEOTIDE SEQUENCE [LARGE SCALE GENOMIC DNA]</scope>
    <source>
        <strain evidence="1 2">NIES-46</strain>
    </source>
</reference>